<proteinExistence type="inferred from homology"/>
<dbReference type="AlphaFoldDB" id="A0A317FJ04"/>
<dbReference type="InterPro" id="IPR017475">
    <property type="entry name" value="EPS_sugar_tfrase"/>
</dbReference>
<feature type="transmembrane region" description="Helical" evidence="8">
    <location>
        <begin position="47"/>
        <end position="67"/>
    </location>
</feature>
<accession>A0A317FJ04</accession>
<keyword evidence="11" id="KW-1185">Reference proteome</keyword>
<evidence type="ECO:0000313" key="10">
    <source>
        <dbReference type="EMBL" id="PWS38745.1"/>
    </source>
</evidence>
<dbReference type="NCBIfam" id="TIGR03013">
    <property type="entry name" value="EpsB_2"/>
    <property type="match status" value="1"/>
</dbReference>
<dbReference type="RefSeq" id="WP_109869367.1">
    <property type="nucleotide sequence ID" value="NZ_QGNA01000001.1"/>
</dbReference>
<dbReference type="InterPro" id="IPR003362">
    <property type="entry name" value="Bact_transf"/>
</dbReference>
<evidence type="ECO:0000313" key="11">
    <source>
        <dbReference type="Proteomes" id="UP000245765"/>
    </source>
</evidence>
<dbReference type="EMBL" id="QGNA01000001">
    <property type="protein sequence ID" value="PWS38745.1"/>
    <property type="molecule type" value="Genomic_DNA"/>
</dbReference>
<keyword evidence="4 8" id="KW-0812">Transmembrane</keyword>
<reference evidence="11" key="1">
    <citation type="submission" date="2018-05" db="EMBL/GenBank/DDBJ databases">
        <authorList>
            <person name="Du Z."/>
            <person name="Wang X."/>
        </authorList>
    </citation>
    <scope>NUCLEOTIDE SEQUENCE [LARGE SCALE GENOMIC DNA]</scope>
    <source>
        <strain evidence="11">CQN31</strain>
    </source>
</reference>
<gene>
    <name evidence="10" type="ORF">DFH01_05675</name>
</gene>
<feature type="transmembrane region" description="Helical" evidence="8">
    <location>
        <begin position="12"/>
        <end position="35"/>
    </location>
</feature>
<dbReference type="GO" id="GO:0000271">
    <property type="term" value="P:polysaccharide biosynthetic process"/>
    <property type="evidence" value="ECO:0007669"/>
    <property type="project" value="UniProtKB-KW"/>
</dbReference>
<dbReference type="PANTHER" id="PTHR30576">
    <property type="entry name" value="COLANIC BIOSYNTHESIS UDP-GLUCOSE LIPID CARRIER TRANSFERASE"/>
    <property type="match status" value="1"/>
</dbReference>
<feature type="transmembrane region" description="Helical" evidence="8">
    <location>
        <begin position="79"/>
        <end position="101"/>
    </location>
</feature>
<comment type="similarity">
    <text evidence="2">Belongs to the bacterial sugar transferase family.</text>
</comment>
<protein>
    <recommendedName>
        <fullName evidence="9">Bacterial sugar transferase domain-containing protein</fullName>
    </recommendedName>
</protein>
<evidence type="ECO:0000256" key="3">
    <source>
        <dbReference type="ARBA" id="ARBA00022679"/>
    </source>
</evidence>
<dbReference type="InterPro" id="IPR017464">
    <property type="entry name" value="Sugar_tfrase_EpsB_2"/>
</dbReference>
<evidence type="ECO:0000259" key="9">
    <source>
        <dbReference type="Pfam" id="PF02397"/>
    </source>
</evidence>
<sequence>MARMVSAPALGAARALFLLDVALVALAWPAAVALLPDPPALSDWPGALALLLHPLAYLLGLYSLGLYRRDALNEPRRALGRVPVAAVLAALGSAAVLALLAPKAGGIGLFSAATIGLGLAGCLARLALAALRRLGLFRRRLLIVGAGQRAFDLVWLLRREARTLAFDIALVHAPEMGTFDPRLAEDPALRIFPAGTAFLDAARAFGADQIVVASDERRGLPMEALLACRTAGFPVSEYLRSLEREIGRIDIKRLELGFLVYAEGFGASLLDHALKRALDVATSLLLLALSSPFLLAAALAVKLQDGGPVLYRQARVTRDGRIFRIMKLRTMRVDAERFGATWAAERDPRITRVGNFLRRTRLDELPQLFNVLRGDMSIVGPRPERPEFTEELAAKLPLYHERHRMRAGLTGWAQVNYPYGASLDDARSKLSYDLYYVKNFGVLFDLLILMQTLRVVLFPGNAVR</sequence>
<evidence type="ECO:0000256" key="1">
    <source>
        <dbReference type="ARBA" id="ARBA00004141"/>
    </source>
</evidence>
<organism evidence="10 11">
    <name type="scientific">Falsiroseomonas bella</name>
    <dbReference type="NCBI Taxonomy" id="2184016"/>
    <lineage>
        <taxon>Bacteria</taxon>
        <taxon>Pseudomonadati</taxon>
        <taxon>Pseudomonadota</taxon>
        <taxon>Alphaproteobacteria</taxon>
        <taxon>Acetobacterales</taxon>
        <taxon>Roseomonadaceae</taxon>
        <taxon>Falsiroseomonas</taxon>
    </lineage>
</organism>
<feature type="domain" description="Bacterial sugar transferase" evidence="9">
    <location>
        <begin position="275"/>
        <end position="457"/>
    </location>
</feature>
<keyword evidence="6 8" id="KW-0472">Membrane</keyword>
<evidence type="ECO:0000256" key="6">
    <source>
        <dbReference type="ARBA" id="ARBA00023136"/>
    </source>
</evidence>
<feature type="transmembrane region" description="Helical" evidence="8">
    <location>
        <begin position="280"/>
        <end position="301"/>
    </location>
</feature>
<comment type="caution">
    <text evidence="10">The sequence shown here is derived from an EMBL/GenBank/DDBJ whole genome shotgun (WGS) entry which is preliminary data.</text>
</comment>
<dbReference type="GO" id="GO:0016020">
    <property type="term" value="C:membrane"/>
    <property type="evidence" value="ECO:0007669"/>
    <property type="project" value="UniProtKB-SubCell"/>
</dbReference>
<evidence type="ECO:0000256" key="8">
    <source>
        <dbReference type="SAM" id="Phobius"/>
    </source>
</evidence>
<dbReference type="PANTHER" id="PTHR30576:SF0">
    <property type="entry name" value="UNDECAPRENYL-PHOSPHATE N-ACETYLGALACTOSAMINYL 1-PHOSPHATE TRANSFERASE-RELATED"/>
    <property type="match status" value="1"/>
</dbReference>
<keyword evidence="7" id="KW-0270">Exopolysaccharide synthesis</keyword>
<dbReference type="OrthoDB" id="9808602at2"/>
<name>A0A317FJ04_9PROT</name>
<feature type="transmembrane region" description="Helical" evidence="8">
    <location>
        <begin position="107"/>
        <end position="131"/>
    </location>
</feature>
<evidence type="ECO:0000256" key="5">
    <source>
        <dbReference type="ARBA" id="ARBA00022989"/>
    </source>
</evidence>
<dbReference type="Proteomes" id="UP000245765">
    <property type="component" value="Unassembled WGS sequence"/>
</dbReference>
<evidence type="ECO:0000256" key="4">
    <source>
        <dbReference type="ARBA" id="ARBA00022692"/>
    </source>
</evidence>
<dbReference type="Pfam" id="PF02397">
    <property type="entry name" value="Bac_transf"/>
    <property type="match status" value="1"/>
</dbReference>
<keyword evidence="3" id="KW-0808">Transferase</keyword>
<comment type="subcellular location">
    <subcellularLocation>
        <location evidence="1">Membrane</location>
        <topology evidence="1">Multi-pass membrane protein</topology>
    </subcellularLocation>
</comment>
<keyword evidence="5 8" id="KW-1133">Transmembrane helix</keyword>
<evidence type="ECO:0000256" key="2">
    <source>
        <dbReference type="ARBA" id="ARBA00006464"/>
    </source>
</evidence>
<dbReference type="GO" id="GO:0016780">
    <property type="term" value="F:phosphotransferase activity, for other substituted phosphate groups"/>
    <property type="evidence" value="ECO:0007669"/>
    <property type="project" value="TreeGrafter"/>
</dbReference>
<evidence type="ECO:0000256" key="7">
    <source>
        <dbReference type="ARBA" id="ARBA00023169"/>
    </source>
</evidence>
<dbReference type="NCBIfam" id="TIGR03025">
    <property type="entry name" value="EPS_sugtrans"/>
    <property type="match status" value="1"/>
</dbReference>